<evidence type="ECO:0000313" key="10">
    <source>
        <dbReference type="EMBL" id="MCW3473542.1"/>
    </source>
</evidence>
<dbReference type="InterPro" id="IPR001991">
    <property type="entry name" value="Na-dicarboxylate_symporter"/>
</dbReference>
<evidence type="ECO:0000256" key="4">
    <source>
        <dbReference type="ARBA" id="ARBA00022475"/>
    </source>
</evidence>
<keyword evidence="4" id="KW-1003">Cell membrane</keyword>
<comment type="caution">
    <text evidence="10">The sequence shown here is derived from an EMBL/GenBank/DDBJ whole genome shotgun (WGS) entry which is preliminary data.</text>
</comment>
<name>A0AA41YK02_9PROT</name>
<organism evidence="10 11">
    <name type="scientific">Limobrevibacterium gyesilva</name>
    <dbReference type="NCBI Taxonomy" id="2991712"/>
    <lineage>
        <taxon>Bacteria</taxon>
        <taxon>Pseudomonadati</taxon>
        <taxon>Pseudomonadota</taxon>
        <taxon>Alphaproteobacteria</taxon>
        <taxon>Acetobacterales</taxon>
        <taxon>Acetobacteraceae</taxon>
        <taxon>Limobrevibacterium</taxon>
    </lineage>
</organism>
<accession>A0AA41YK02</accession>
<sequence length="424" mass="45344">MIQASQSKSLYIQVLIAIVAGVLLGYFWPDIAVQMQPFGDGFVKLVRMMIAPIIFITVVVGIGKLTDTAEVGRIGLKAIIYFEVLTTVAMLVGLIVGHVIEPGHGLNVDPASLDQSAVARYTNAPHQGAADFLLAIIPDTIVGAFARGDILPVLFFAVLFGIALAHLGERGRSVVHFLDDAGAALFGIIGMIMRVAPLGAFGAMSFTIGRYGIGALAQLGILMLCFYITCAVFIFVVMSTVMRMTGLRLWPLLKYIREEFFIVLGTSSSEAALPTLMEKLERLGCNRPLVGLVVPLGYAFNLDGTSIYFTMAITFIAQALNIPLSWGDYVVILAVLLLTSKGAAAVTGGGFITLAATLATLNGKVPVAGIVLVLAIDRFMSEARAITNLFGNSVATVFVAWWEGQLDIEQARRVLADRELALAE</sequence>
<feature type="transmembrane region" description="Helical" evidence="9">
    <location>
        <begin position="352"/>
        <end position="376"/>
    </location>
</feature>
<dbReference type="Gene3D" id="1.10.3860.10">
    <property type="entry name" value="Sodium:dicarboxylate symporter"/>
    <property type="match status" value="1"/>
</dbReference>
<feature type="transmembrane region" description="Helical" evidence="9">
    <location>
        <begin position="78"/>
        <end position="100"/>
    </location>
</feature>
<evidence type="ECO:0000256" key="5">
    <source>
        <dbReference type="ARBA" id="ARBA00022692"/>
    </source>
</evidence>
<feature type="transmembrane region" description="Helical" evidence="9">
    <location>
        <begin position="9"/>
        <end position="28"/>
    </location>
</feature>
<proteinExistence type="inferred from homology"/>
<feature type="transmembrane region" description="Helical" evidence="9">
    <location>
        <begin position="215"/>
        <end position="238"/>
    </location>
</feature>
<dbReference type="AlphaFoldDB" id="A0AA41YK02"/>
<keyword evidence="8 9" id="KW-0472">Membrane</keyword>
<feature type="transmembrane region" description="Helical" evidence="9">
    <location>
        <begin position="150"/>
        <end position="169"/>
    </location>
</feature>
<dbReference type="GO" id="GO:0015138">
    <property type="term" value="F:fumarate transmembrane transporter activity"/>
    <property type="evidence" value="ECO:0007669"/>
    <property type="project" value="TreeGrafter"/>
</dbReference>
<dbReference type="GO" id="GO:0015366">
    <property type="term" value="F:malate:proton symporter activity"/>
    <property type="evidence" value="ECO:0007669"/>
    <property type="project" value="TreeGrafter"/>
</dbReference>
<dbReference type="PANTHER" id="PTHR42865:SF1">
    <property type="entry name" value="AEROBIC C4-DICARBOXYLATE TRANSPORT PROTEIN"/>
    <property type="match status" value="1"/>
</dbReference>
<keyword evidence="7 9" id="KW-1133">Transmembrane helix</keyword>
<keyword evidence="5 9" id="KW-0812">Transmembrane</keyword>
<dbReference type="PROSITE" id="PS00713">
    <property type="entry name" value="NA_DICARBOXYL_SYMP_1"/>
    <property type="match status" value="1"/>
</dbReference>
<dbReference type="InterPro" id="IPR018107">
    <property type="entry name" value="Na-dicarboxylate_symporter_CS"/>
</dbReference>
<evidence type="ECO:0000256" key="7">
    <source>
        <dbReference type="ARBA" id="ARBA00022989"/>
    </source>
</evidence>
<dbReference type="GO" id="GO:0005886">
    <property type="term" value="C:plasma membrane"/>
    <property type="evidence" value="ECO:0007669"/>
    <property type="project" value="UniProtKB-SubCell"/>
</dbReference>
<dbReference type="InterPro" id="IPR036458">
    <property type="entry name" value="Na:dicarbo_symporter_sf"/>
</dbReference>
<dbReference type="PRINTS" id="PR00173">
    <property type="entry name" value="EDTRNSPORT"/>
</dbReference>
<dbReference type="EMBL" id="JAPDNT010000001">
    <property type="protein sequence ID" value="MCW3473542.1"/>
    <property type="molecule type" value="Genomic_DNA"/>
</dbReference>
<protein>
    <submittedName>
        <fullName evidence="10">Dicarboxylate/amino acid:cation symporter</fullName>
    </submittedName>
</protein>
<feature type="transmembrane region" description="Helical" evidence="9">
    <location>
        <begin position="48"/>
        <end position="66"/>
    </location>
</feature>
<dbReference type="Proteomes" id="UP001165679">
    <property type="component" value="Unassembled WGS sequence"/>
</dbReference>
<keyword evidence="6" id="KW-0769">Symport</keyword>
<evidence type="ECO:0000256" key="2">
    <source>
        <dbReference type="ARBA" id="ARBA00006148"/>
    </source>
</evidence>
<keyword evidence="3" id="KW-0813">Transport</keyword>
<gene>
    <name evidence="10" type="ORF">OL599_03035</name>
</gene>
<dbReference type="SUPFAM" id="SSF118215">
    <property type="entry name" value="Proton glutamate symport protein"/>
    <property type="match status" value="1"/>
</dbReference>
<evidence type="ECO:0000256" key="6">
    <source>
        <dbReference type="ARBA" id="ARBA00022847"/>
    </source>
</evidence>
<dbReference type="PANTHER" id="PTHR42865">
    <property type="entry name" value="PROTON/GLUTAMATE-ASPARTATE SYMPORTER"/>
    <property type="match status" value="1"/>
</dbReference>
<comment type="similarity">
    <text evidence="2">Belongs to the dicarboxylate/amino acid:cation symporter (DAACS) (TC 2.A.23) family.</text>
</comment>
<reference evidence="10" key="2">
    <citation type="submission" date="2022-10" db="EMBL/GenBank/DDBJ databases">
        <authorList>
            <person name="Trinh H.N."/>
        </authorList>
    </citation>
    <scope>NUCLEOTIDE SEQUENCE</scope>
    <source>
        <strain evidence="10">RN2-1</strain>
    </source>
</reference>
<keyword evidence="11" id="KW-1185">Reference proteome</keyword>
<dbReference type="Pfam" id="PF00375">
    <property type="entry name" value="SDF"/>
    <property type="match status" value="1"/>
</dbReference>
<dbReference type="RefSeq" id="WP_264712123.1">
    <property type="nucleotide sequence ID" value="NZ_JAPDNT010000001.1"/>
</dbReference>
<reference evidence="10" key="1">
    <citation type="submission" date="2022-09" db="EMBL/GenBank/DDBJ databases">
        <title>Rhodovastum sp. nov. RN2-1 isolated from soil in Seongnam, South Korea.</title>
        <authorList>
            <person name="Le N.T."/>
        </authorList>
    </citation>
    <scope>NUCLEOTIDE SEQUENCE</scope>
    <source>
        <strain evidence="10">RN2-1</strain>
    </source>
</reference>
<dbReference type="GO" id="GO:0015141">
    <property type="term" value="F:succinate transmembrane transporter activity"/>
    <property type="evidence" value="ECO:0007669"/>
    <property type="project" value="TreeGrafter"/>
</dbReference>
<comment type="subcellular location">
    <subcellularLocation>
        <location evidence="1">Cell inner membrane</location>
        <topology evidence="1">Multi-pass membrane protein</topology>
    </subcellularLocation>
</comment>
<dbReference type="FunFam" id="1.10.3860.10:FF:000001">
    <property type="entry name" value="C4-dicarboxylate transport protein"/>
    <property type="match status" value="1"/>
</dbReference>
<feature type="transmembrane region" description="Helical" evidence="9">
    <location>
        <begin position="181"/>
        <end position="203"/>
    </location>
</feature>
<evidence type="ECO:0000256" key="8">
    <source>
        <dbReference type="ARBA" id="ARBA00023136"/>
    </source>
</evidence>
<evidence type="ECO:0000256" key="9">
    <source>
        <dbReference type="SAM" id="Phobius"/>
    </source>
</evidence>
<evidence type="ECO:0000256" key="1">
    <source>
        <dbReference type="ARBA" id="ARBA00004429"/>
    </source>
</evidence>
<dbReference type="NCBIfam" id="NF002461">
    <property type="entry name" value="PRK01663.1"/>
    <property type="match status" value="1"/>
</dbReference>
<evidence type="ECO:0000313" key="11">
    <source>
        <dbReference type="Proteomes" id="UP001165679"/>
    </source>
</evidence>
<dbReference type="GO" id="GO:0070778">
    <property type="term" value="P:L-aspartate transmembrane transport"/>
    <property type="evidence" value="ECO:0007669"/>
    <property type="project" value="TreeGrafter"/>
</dbReference>
<evidence type="ECO:0000256" key="3">
    <source>
        <dbReference type="ARBA" id="ARBA00022448"/>
    </source>
</evidence>